<reference evidence="5" key="1">
    <citation type="submission" date="2025-08" db="UniProtKB">
        <authorList>
            <consortium name="RefSeq"/>
        </authorList>
    </citation>
    <scope>IDENTIFICATION</scope>
</reference>
<accession>A0A9U5FVA5</accession>
<dbReference type="AlphaFoldDB" id="A0A9U5FVA5"/>
<evidence type="ECO:0000256" key="1">
    <source>
        <dbReference type="ARBA" id="ARBA00006464"/>
    </source>
</evidence>
<keyword evidence="2" id="KW-0472">Membrane</keyword>
<dbReference type="Proteomes" id="UP000675920">
    <property type="component" value="Unplaced"/>
</dbReference>
<name>A0A9U5FVA5_9BURK</name>
<dbReference type="PANTHER" id="PTHR30576:SF10">
    <property type="entry name" value="SLL5057 PROTEIN"/>
    <property type="match status" value="1"/>
</dbReference>
<keyword evidence="4" id="KW-1185">Reference proteome</keyword>
<sequence length="214" mass="23826">MLATPRATAPARGAPGPLTRLIALLLFMASAPLWLGAALAIRRHGPGPVFFRQRRLGRDGRPFLIWKLRTMHTDAPARLRRWLASDPAVRARWEAFGCLDDDPRICGRAGRFARHFSLDELPQLLNVMAGEMALVGPRPLPEDLALALPPAVRAWREALPPGMTGLWQVRRRSEVSLRQMLAYDRLYARRRSRALDARLLLATLPAVLGARGAV</sequence>
<feature type="transmembrane region" description="Helical" evidence="2">
    <location>
        <begin position="20"/>
        <end position="41"/>
    </location>
</feature>
<evidence type="ECO:0000256" key="2">
    <source>
        <dbReference type="SAM" id="Phobius"/>
    </source>
</evidence>
<feature type="domain" description="Bacterial sugar transferase" evidence="3">
    <location>
        <begin position="21"/>
        <end position="208"/>
    </location>
</feature>
<dbReference type="Pfam" id="PF02397">
    <property type="entry name" value="Bac_transf"/>
    <property type="match status" value="1"/>
</dbReference>
<keyword evidence="5" id="KW-0808">Transferase</keyword>
<dbReference type="EC" id="2.7.8.-" evidence="5"/>
<dbReference type="GO" id="GO:0016780">
    <property type="term" value="F:phosphotransferase activity, for other substituted phosphate groups"/>
    <property type="evidence" value="ECO:0007669"/>
    <property type="project" value="TreeGrafter"/>
</dbReference>
<dbReference type="InterPro" id="IPR003362">
    <property type="entry name" value="Bact_transf"/>
</dbReference>
<protein>
    <submittedName>
        <fullName evidence="5">Sugar transferase</fullName>
        <ecNumber evidence="5">2.7.8.-</ecNumber>
    </submittedName>
</protein>
<evidence type="ECO:0000313" key="5">
    <source>
        <dbReference type="RefSeq" id="WP_281173111.1"/>
    </source>
</evidence>
<keyword evidence="2" id="KW-1133">Transmembrane helix</keyword>
<dbReference type="PANTHER" id="PTHR30576">
    <property type="entry name" value="COLANIC BIOSYNTHESIS UDP-GLUCOSE LIPID CARRIER TRANSFERASE"/>
    <property type="match status" value="1"/>
</dbReference>
<evidence type="ECO:0000313" key="4">
    <source>
        <dbReference type="Proteomes" id="UP000675920"/>
    </source>
</evidence>
<evidence type="ECO:0000259" key="3">
    <source>
        <dbReference type="Pfam" id="PF02397"/>
    </source>
</evidence>
<dbReference type="RefSeq" id="WP_281173111.1">
    <property type="nucleotide sequence ID" value="NZ_AXWS01000007.1"/>
</dbReference>
<keyword evidence="2" id="KW-0812">Transmembrane</keyword>
<proteinExistence type="inferred from homology"/>
<organism evidence="4 5">
    <name type="scientific">Derxia gummosa DSM 723</name>
    <dbReference type="NCBI Taxonomy" id="1121388"/>
    <lineage>
        <taxon>Bacteria</taxon>
        <taxon>Pseudomonadati</taxon>
        <taxon>Pseudomonadota</taxon>
        <taxon>Betaproteobacteria</taxon>
        <taxon>Burkholderiales</taxon>
        <taxon>Alcaligenaceae</taxon>
        <taxon>Derxia</taxon>
    </lineage>
</organism>
<comment type="similarity">
    <text evidence="1">Belongs to the bacterial sugar transferase family.</text>
</comment>